<dbReference type="EMBL" id="JBHSRD010000003">
    <property type="protein sequence ID" value="MFC6006938.1"/>
    <property type="molecule type" value="Genomic_DNA"/>
</dbReference>
<organism evidence="1 2">
    <name type="scientific">Angustibacter luteus</name>
    <dbReference type="NCBI Taxonomy" id="658456"/>
    <lineage>
        <taxon>Bacteria</taxon>
        <taxon>Bacillati</taxon>
        <taxon>Actinomycetota</taxon>
        <taxon>Actinomycetes</taxon>
        <taxon>Kineosporiales</taxon>
        <taxon>Kineosporiaceae</taxon>
    </lineage>
</organism>
<protein>
    <submittedName>
        <fullName evidence="1">Uncharacterized protein</fullName>
    </submittedName>
</protein>
<reference evidence="2" key="1">
    <citation type="journal article" date="2019" name="Int. J. Syst. Evol. Microbiol.">
        <title>The Global Catalogue of Microorganisms (GCM) 10K type strain sequencing project: providing services to taxonomists for standard genome sequencing and annotation.</title>
        <authorList>
            <consortium name="The Broad Institute Genomics Platform"/>
            <consortium name="The Broad Institute Genome Sequencing Center for Infectious Disease"/>
            <person name="Wu L."/>
            <person name="Ma J."/>
        </authorList>
    </citation>
    <scope>NUCLEOTIDE SEQUENCE [LARGE SCALE GENOMIC DNA]</scope>
    <source>
        <strain evidence="2">KACC 14249</strain>
    </source>
</reference>
<dbReference type="Proteomes" id="UP001596189">
    <property type="component" value="Unassembled WGS sequence"/>
</dbReference>
<keyword evidence="2" id="KW-1185">Reference proteome</keyword>
<evidence type="ECO:0000313" key="2">
    <source>
        <dbReference type="Proteomes" id="UP001596189"/>
    </source>
</evidence>
<sequence length="76" mass="8288">MGEYAIRVSGRLSDALLSAFPTLHQQPLPVQTLLWGDLPDQAALQGVLDSLDELGVEILEVNQLPDRSNEQAEHPA</sequence>
<name>A0ABW1JDP5_9ACTN</name>
<dbReference type="RefSeq" id="WP_345718402.1">
    <property type="nucleotide sequence ID" value="NZ_BAABFP010000008.1"/>
</dbReference>
<accession>A0ABW1JDP5</accession>
<proteinExistence type="predicted"/>
<evidence type="ECO:0000313" key="1">
    <source>
        <dbReference type="EMBL" id="MFC6006938.1"/>
    </source>
</evidence>
<gene>
    <name evidence="1" type="ORF">ACFQDO_07325</name>
</gene>
<comment type="caution">
    <text evidence="1">The sequence shown here is derived from an EMBL/GenBank/DDBJ whole genome shotgun (WGS) entry which is preliminary data.</text>
</comment>